<reference evidence="1" key="1">
    <citation type="submission" date="2021-05" db="EMBL/GenBank/DDBJ databases">
        <authorList>
            <person name="Scholz U."/>
            <person name="Mascher M."/>
            <person name="Fiebig A."/>
        </authorList>
    </citation>
    <scope>NUCLEOTIDE SEQUENCE [LARGE SCALE GENOMIC DNA]</scope>
</reference>
<organism evidence="1 2">
    <name type="scientific">Avena sativa</name>
    <name type="common">Oat</name>
    <dbReference type="NCBI Taxonomy" id="4498"/>
    <lineage>
        <taxon>Eukaryota</taxon>
        <taxon>Viridiplantae</taxon>
        <taxon>Streptophyta</taxon>
        <taxon>Embryophyta</taxon>
        <taxon>Tracheophyta</taxon>
        <taxon>Spermatophyta</taxon>
        <taxon>Magnoliopsida</taxon>
        <taxon>Liliopsida</taxon>
        <taxon>Poales</taxon>
        <taxon>Poaceae</taxon>
        <taxon>BOP clade</taxon>
        <taxon>Pooideae</taxon>
        <taxon>Poodae</taxon>
        <taxon>Poeae</taxon>
        <taxon>Poeae Chloroplast Group 1 (Aveneae type)</taxon>
        <taxon>Aveninae</taxon>
        <taxon>Avena</taxon>
    </lineage>
</organism>
<sequence length="118" mass="12692">MPSSEATSRATWQKKSAMKMSGEVPARKSRRCGFAARATSKFNVSMCLDSTCGSLTCGSRWKEMEGLAAATPARKGPVALEPVLFGRSMTTMVTARPRATKILPSSIMETMWPMPGDG</sequence>
<name>A0ACD5W0M5_AVESA</name>
<dbReference type="Proteomes" id="UP001732700">
    <property type="component" value="Chromosome 3D"/>
</dbReference>
<dbReference type="EnsemblPlants" id="AVESA.00010b.r2.3DG0545040.1">
    <property type="protein sequence ID" value="AVESA.00010b.r2.3DG0545040.1.CDS.1"/>
    <property type="gene ID" value="AVESA.00010b.r2.3DG0545040"/>
</dbReference>
<keyword evidence="2" id="KW-1185">Reference proteome</keyword>
<proteinExistence type="predicted"/>
<accession>A0ACD5W0M5</accession>
<evidence type="ECO:0000313" key="2">
    <source>
        <dbReference type="Proteomes" id="UP001732700"/>
    </source>
</evidence>
<evidence type="ECO:0000313" key="1">
    <source>
        <dbReference type="EnsemblPlants" id="AVESA.00010b.r2.3DG0545040.1.CDS.1"/>
    </source>
</evidence>
<reference evidence="1" key="2">
    <citation type="submission" date="2025-09" db="UniProtKB">
        <authorList>
            <consortium name="EnsemblPlants"/>
        </authorList>
    </citation>
    <scope>IDENTIFICATION</scope>
</reference>
<protein>
    <submittedName>
        <fullName evidence="1">Uncharacterized protein</fullName>
    </submittedName>
</protein>